<protein>
    <submittedName>
        <fullName evidence="2">Uncharacterized protein</fullName>
    </submittedName>
</protein>
<keyword evidence="1" id="KW-0812">Transmembrane</keyword>
<feature type="transmembrane region" description="Helical" evidence="1">
    <location>
        <begin position="120"/>
        <end position="141"/>
    </location>
</feature>
<reference evidence="2 3" key="1">
    <citation type="journal article" date="2016" name="Mol. Biol. Evol.">
        <title>Comparative Genomics of Early-Diverging Mushroom-Forming Fungi Provides Insights into the Origins of Lignocellulose Decay Capabilities.</title>
        <authorList>
            <person name="Nagy L.G."/>
            <person name="Riley R."/>
            <person name="Tritt A."/>
            <person name="Adam C."/>
            <person name="Daum C."/>
            <person name="Floudas D."/>
            <person name="Sun H."/>
            <person name="Yadav J.S."/>
            <person name="Pangilinan J."/>
            <person name="Larsson K.H."/>
            <person name="Matsuura K."/>
            <person name="Barry K."/>
            <person name="Labutti K."/>
            <person name="Kuo R."/>
            <person name="Ohm R.A."/>
            <person name="Bhattacharya S.S."/>
            <person name="Shirouzu T."/>
            <person name="Yoshinaga Y."/>
            <person name="Martin F.M."/>
            <person name="Grigoriev I.V."/>
            <person name="Hibbett D.S."/>
        </authorList>
    </citation>
    <scope>NUCLEOTIDE SEQUENCE [LARGE SCALE GENOMIC DNA]</scope>
    <source>
        <strain evidence="2 3">CBS 109695</strain>
    </source>
</reference>
<evidence type="ECO:0000313" key="3">
    <source>
        <dbReference type="Proteomes" id="UP000076532"/>
    </source>
</evidence>
<accession>A0A166Q273</accession>
<dbReference type="AlphaFoldDB" id="A0A166Q273"/>
<keyword evidence="1" id="KW-1133">Transmembrane helix</keyword>
<keyword evidence="3" id="KW-1185">Reference proteome</keyword>
<evidence type="ECO:0000313" key="2">
    <source>
        <dbReference type="EMBL" id="KZP26679.1"/>
    </source>
</evidence>
<organism evidence="2 3">
    <name type="scientific">Athelia psychrophila</name>
    <dbReference type="NCBI Taxonomy" id="1759441"/>
    <lineage>
        <taxon>Eukaryota</taxon>
        <taxon>Fungi</taxon>
        <taxon>Dikarya</taxon>
        <taxon>Basidiomycota</taxon>
        <taxon>Agaricomycotina</taxon>
        <taxon>Agaricomycetes</taxon>
        <taxon>Agaricomycetidae</taxon>
        <taxon>Atheliales</taxon>
        <taxon>Atheliaceae</taxon>
        <taxon>Athelia</taxon>
    </lineage>
</organism>
<name>A0A166Q273_9AGAM</name>
<proteinExistence type="predicted"/>
<feature type="transmembrane region" description="Helical" evidence="1">
    <location>
        <begin position="54"/>
        <end position="79"/>
    </location>
</feature>
<gene>
    <name evidence="2" type="ORF">FIBSPDRAFT_887169</name>
</gene>
<evidence type="ECO:0000256" key="1">
    <source>
        <dbReference type="SAM" id="Phobius"/>
    </source>
</evidence>
<dbReference type="EMBL" id="KV417513">
    <property type="protein sequence ID" value="KZP26679.1"/>
    <property type="molecule type" value="Genomic_DNA"/>
</dbReference>
<sequence>MHSHWNGKGTACKKQADDARSAHTIICVISTFAEPTLTGVLCQYTSVFVYAHNVAYIVVAIDIASLLGEAYGFLGIFAASITGMCMKLKSGGLCAPIYWLLYLVTRSMMPEKLNTVVHPHVALCLLGALFATALSYTLCMAPTPSHTSLSRAILSAPDRVSLMGCDSIKTVRVPGLPLARVRVARVAERLFQWDAFFLVATTWVAGVWNGNEGGRQFGHHVVGASCSSGTRKEELWISGIGPPPGFEDLPQPVAATGRNLNAYRRFRAGAQGAIKSRIFPQASLEMFHNTCMRYKSNYETIQNTSTKGLWDLVIEIHSGYMVENMEVYKLEEEKDGDREEWRDM</sequence>
<keyword evidence="1" id="KW-0472">Membrane</keyword>
<dbReference type="Proteomes" id="UP000076532">
    <property type="component" value="Unassembled WGS sequence"/>
</dbReference>